<evidence type="ECO:0000256" key="3">
    <source>
        <dbReference type="ARBA" id="ARBA00024186"/>
    </source>
</evidence>
<keyword evidence="2" id="KW-0539">Nucleus</keyword>
<accession>A0A8X7VK06</accession>
<comment type="similarity">
    <text evidence="4">Belongs to the CRWN family.</text>
</comment>
<evidence type="ECO:0000256" key="5">
    <source>
        <dbReference type="SAM" id="Coils"/>
    </source>
</evidence>
<gene>
    <name evidence="7" type="ORF">Bca52824_024249</name>
</gene>
<name>A0A8X7VK06_BRACI</name>
<evidence type="ECO:0000313" key="7">
    <source>
        <dbReference type="EMBL" id="KAG2312692.1"/>
    </source>
</evidence>
<dbReference type="GO" id="GO:0006997">
    <property type="term" value="P:nucleus organization"/>
    <property type="evidence" value="ECO:0007669"/>
    <property type="project" value="InterPro"/>
</dbReference>
<feature type="coiled-coil region" evidence="5">
    <location>
        <begin position="75"/>
        <end position="102"/>
    </location>
</feature>
<protein>
    <submittedName>
        <fullName evidence="7">Uncharacterized protein</fullName>
    </submittedName>
</protein>
<evidence type="ECO:0000256" key="4">
    <source>
        <dbReference type="ARBA" id="ARBA00024208"/>
    </source>
</evidence>
<dbReference type="PANTHER" id="PTHR31908">
    <property type="entry name" value="PROTEIN CROWDED NUCLEI 4"/>
    <property type="match status" value="1"/>
</dbReference>
<evidence type="ECO:0000313" key="8">
    <source>
        <dbReference type="Proteomes" id="UP000886595"/>
    </source>
</evidence>
<reference evidence="7 8" key="1">
    <citation type="submission" date="2020-02" db="EMBL/GenBank/DDBJ databases">
        <authorList>
            <person name="Ma Q."/>
            <person name="Huang Y."/>
            <person name="Song X."/>
            <person name="Pei D."/>
        </authorList>
    </citation>
    <scope>NUCLEOTIDE SEQUENCE [LARGE SCALE GENOMIC DNA]</scope>
    <source>
        <strain evidence="7">Sxm20200214</strain>
        <tissue evidence="7">Leaf</tissue>
    </source>
</reference>
<sequence>MSTPLKVWQRWSTTPTKATNPDSNGKGPDMVTPVTGRVSEIQYDDDPRRLPDKVSELEKELFEYQHSMGLLLLEKKEWSSKYEELQLEFEDANECLRRERNAHLVAMADVEKREEGLKKALGVEKQCALDLEKALRELRSENAEVKFTADSKLTEADALVRSVEEKSLEVEAKLRAVDARLAEVSRKSSEVERKAKEVEARESSLQRERFAYIAEREADEATLSKQREDLREWERKLQEGEERVAKSQMIGKELEEAQKKIDSDNLALKKRKTISAKDKSSYFKGASKQLETDVLKKSLETKERELLAMQEKLVAREKVEIQQLIDEQQAKLEATQREFELEMEQKRKSIDDCLRSKVVEVEKREAEWKHMEEKVAKREQALDRKLEKHKEKKKDFELRLKGIKGRRRLWKLRRETCRG</sequence>
<keyword evidence="1 5" id="KW-0175">Coiled coil</keyword>
<feature type="region of interest" description="Disordered" evidence="6">
    <location>
        <begin position="1"/>
        <end position="33"/>
    </location>
</feature>
<feature type="compositionally biased region" description="Polar residues" evidence="6">
    <location>
        <begin position="10"/>
        <end position="23"/>
    </location>
</feature>
<dbReference type="InterPro" id="IPR040418">
    <property type="entry name" value="CRWN"/>
</dbReference>
<dbReference type="AlphaFoldDB" id="A0A8X7VK06"/>
<evidence type="ECO:0000256" key="1">
    <source>
        <dbReference type="ARBA" id="ARBA00023054"/>
    </source>
</evidence>
<comment type="caution">
    <text evidence="7">The sequence shown here is derived from an EMBL/GenBank/DDBJ whole genome shotgun (WGS) entry which is preliminary data.</text>
</comment>
<dbReference type="Proteomes" id="UP000886595">
    <property type="component" value="Unassembled WGS sequence"/>
</dbReference>
<dbReference type="PANTHER" id="PTHR31908:SF11">
    <property type="entry name" value="PROTEIN CROWDED NUCLEI 1"/>
    <property type="match status" value="1"/>
</dbReference>
<proteinExistence type="inferred from homology"/>
<organism evidence="7 8">
    <name type="scientific">Brassica carinata</name>
    <name type="common">Ethiopian mustard</name>
    <name type="synonym">Abyssinian cabbage</name>
    <dbReference type="NCBI Taxonomy" id="52824"/>
    <lineage>
        <taxon>Eukaryota</taxon>
        <taxon>Viridiplantae</taxon>
        <taxon>Streptophyta</taxon>
        <taxon>Embryophyta</taxon>
        <taxon>Tracheophyta</taxon>
        <taxon>Spermatophyta</taxon>
        <taxon>Magnoliopsida</taxon>
        <taxon>eudicotyledons</taxon>
        <taxon>Gunneridae</taxon>
        <taxon>Pentapetalae</taxon>
        <taxon>rosids</taxon>
        <taxon>malvids</taxon>
        <taxon>Brassicales</taxon>
        <taxon>Brassicaceae</taxon>
        <taxon>Brassiceae</taxon>
        <taxon>Brassica</taxon>
    </lineage>
</organism>
<comment type="subcellular location">
    <subcellularLocation>
        <location evidence="3">Nucleus lamina</location>
    </subcellularLocation>
</comment>
<dbReference type="EMBL" id="JAAMPC010000005">
    <property type="protein sequence ID" value="KAG2312692.1"/>
    <property type="molecule type" value="Genomic_DNA"/>
</dbReference>
<feature type="coiled-coil region" evidence="5">
    <location>
        <begin position="372"/>
        <end position="406"/>
    </location>
</feature>
<feature type="coiled-coil region" evidence="5">
    <location>
        <begin position="307"/>
        <end position="345"/>
    </location>
</feature>
<evidence type="ECO:0000256" key="6">
    <source>
        <dbReference type="SAM" id="MobiDB-lite"/>
    </source>
</evidence>
<feature type="coiled-coil region" evidence="5">
    <location>
        <begin position="174"/>
        <end position="250"/>
    </location>
</feature>
<evidence type="ECO:0000256" key="2">
    <source>
        <dbReference type="ARBA" id="ARBA00023242"/>
    </source>
</evidence>
<keyword evidence="8" id="KW-1185">Reference proteome</keyword>
<dbReference type="OrthoDB" id="673795at2759"/>
<dbReference type="GO" id="GO:0005652">
    <property type="term" value="C:nuclear lamina"/>
    <property type="evidence" value="ECO:0007669"/>
    <property type="project" value="UniProtKB-SubCell"/>
</dbReference>